<keyword evidence="3" id="KW-1185">Reference proteome</keyword>
<protein>
    <submittedName>
        <fullName evidence="2">Uncharacterized protein</fullName>
    </submittedName>
</protein>
<gene>
    <name evidence="2" type="ORF">K432DRAFT_430859</name>
</gene>
<evidence type="ECO:0000313" key="2">
    <source>
        <dbReference type="EMBL" id="OCK72856.1"/>
    </source>
</evidence>
<dbReference type="EMBL" id="KV746295">
    <property type="protein sequence ID" value="OCK72856.1"/>
    <property type="molecule type" value="Genomic_DNA"/>
</dbReference>
<accession>A0A8E2DW34</accession>
<sequence>MPRRVRHIGGAGGPSNNVDGCSGNGDDVLDHLVLDLRLRRGGYIPNKAVDWTGSQAPKMPPVVNQMLPEGVKHTVQQLLSRIQDRKHNEVDAAHQGECRSAARHNIDKPSFRRNERDACGSCEFQVLEIQRLVGSWGFVMGWLEFELKCSVSIIWE</sequence>
<reference evidence="2 3" key="1">
    <citation type="journal article" date="2016" name="Nat. Commun.">
        <title>Ectomycorrhizal ecology is imprinted in the genome of the dominant symbiotic fungus Cenococcum geophilum.</title>
        <authorList>
            <consortium name="DOE Joint Genome Institute"/>
            <person name="Peter M."/>
            <person name="Kohler A."/>
            <person name="Ohm R.A."/>
            <person name="Kuo A."/>
            <person name="Krutzmann J."/>
            <person name="Morin E."/>
            <person name="Arend M."/>
            <person name="Barry K.W."/>
            <person name="Binder M."/>
            <person name="Choi C."/>
            <person name="Clum A."/>
            <person name="Copeland A."/>
            <person name="Grisel N."/>
            <person name="Haridas S."/>
            <person name="Kipfer T."/>
            <person name="LaButti K."/>
            <person name="Lindquist E."/>
            <person name="Lipzen A."/>
            <person name="Maire R."/>
            <person name="Meier B."/>
            <person name="Mihaltcheva S."/>
            <person name="Molinier V."/>
            <person name="Murat C."/>
            <person name="Poggeler S."/>
            <person name="Quandt C.A."/>
            <person name="Sperisen C."/>
            <person name="Tritt A."/>
            <person name="Tisserant E."/>
            <person name="Crous P.W."/>
            <person name="Henrissat B."/>
            <person name="Nehls U."/>
            <person name="Egli S."/>
            <person name="Spatafora J.W."/>
            <person name="Grigoriev I.V."/>
            <person name="Martin F.M."/>
        </authorList>
    </citation>
    <scope>NUCLEOTIDE SEQUENCE [LARGE SCALE GENOMIC DNA]</scope>
    <source>
        <strain evidence="2 3">CBS 459.81</strain>
    </source>
</reference>
<evidence type="ECO:0000313" key="3">
    <source>
        <dbReference type="Proteomes" id="UP000250266"/>
    </source>
</evidence>
<proteinExistence type="predicted"/>
<feature type="region of interest" description="Disordered" evidence="1">
    <location>
        <begin position="1"/>
        <end position="23"/>
    </location>
</feature>
<name>A0A8E2DW34_9PEZI</name>
<dbReference type="AlphaFoldDB" id="A0A8E2DW34"/>
<organism evidence="2 3">
    <name type="scientific">Lepidopterella palustris CBS 459.81</name>
    <dbReference type="NCBI Taxonomy" id="1314670"/>
    <lineage>
        <taxon>Eukaryota</taxon>
        <taxon>Fungi</taxon>
        <taxon>Dikarya</taxon>
        <taxon>Ascomycota</taxon>
        <taxon>Pezizomycotina</taxon>
        <taxon>Dothideomycetes</taxon>
        <taxon>Pleosporomycetidae</taxon>
        <taxon>Mytilinidiales</taxon>
        <taxon>Argynnaceae</taxon>
        <taxon>Lepidopterella</taxon>
    </lineage>
</organism>
<dbReference type="Proteomes" id="UP000250266">
    <property type="component" value="Unassembled WGS sequence"/>
</dbReference>
<evidence type="ECO:0000256" key="1">
    <source>
        <dbReference type="SAM" id="MobiDB-lite"/>
    </source>
</evidence>